<organism evidence="3 4">
    <name type="scientific">Desulforudis audaxviator (strain MP104C)</name>
    <dbReference type="NCBI Taxonomy" id="477974"/>
    <lineage>
        <taxon>Bacteria</taxon>
        <taxon>Bacillati</taxon>
        <taxon>Bacillota</taxon>
        <taxon>Clostridia</taxon>
        <taxon>Thermoanaerobacterales</taxon>
        <taxon>Candidatus Desulforudaceae</taxon>
        <taxon>Candidatus Desulforudis</taxon>
    </lineage>
</organism>
<dbReference type="PANTHER" id="PTHR43318">
    <property type="entry name" value="UDP-N-ACETYLGLUCOSAMINE 4,6-DEHYDRATASE"/>
    <property type="match status" value="1"/>
</dbReference>
<dbReference type="KEGG" id="dau:Daud_0020"/>
<comment type="similarity">
    <text evidence="1">Belongs to the polysaccharide synthase family.</text>
</comment>
<evidence type="ECO:0000256" key="1">
    <source>
        <dbReference type="ARBA" id="ARBA00007430"/>
    </source>
</evidence>
<dbReference type="Proteomes" id="UP000008544">
    <property type="component" value="Chromosome"/>
</dbReference>
<dbReference type="STRING" id="477974.Daud_0020"/>
<name>B1I152_DESAP</name>
<evidence type="ECO:0000313" key="4">
    <source>
        <dbReference type="Proteomes" id="UP000008544"/>
    </source>
</evidence>
<dbReference type="HOGENOM" id="CLU_013560_4_1_9"/>
<dbReference type="AlphaFoldDB" id="B1I152"/>
<proteinExistence type="inferred from homology"/>
<accession>B1I152</accession>
<reference evidence="3 4" key="2">
    <citation type="journal article" date="2008" name="Science">
        <title>Environmental genomics reveals a single-species ecosystem deep within Earth.</title>
        <authorList>
            <person name="Chivian D."/>
            <person name="Brodie E.L."/>
            <person name="Alm E.J."/>
            <person name="Culley D.E."/>
            <person name="Dehal P.S."/>
            <person name="Desantis T.Z."/>
            <person name="Gihring T.M."/>
            <person name="Lapidus A."/>
            <person name="Lin L.H."/>
            <person name="Lowry S.R."/>
            <person name="Moser D.P."/>
            <person name="Richardson P.M."/>
            <person name="Southam G."/>
            <person name="Wanger G."/>
            <person name="Pratt L.M."/>
            <person name="Andersen G.L."/>
            <person name="Hazen T.C."/>
            <person name="Brockman F.J."/>
            <person name="Arkin A.P."/>
            <person name="Onstott T.C."/>
        </authorList>
    </citation>
    <scope>NUCLEOTIDE SEQUENCE [LARGE SCALE GENOMIC DNA]</scope>
    <source>
        <strain evidence="3 4">MP104C</strain>
    </source>
</reference>
<dbReference type="RefSeq" id="WP_012301183.1">
    <property type="nucleotide sequence ID" value="NC_010424.1"/>
</dbReference>
<evidence type="ECO:0000259" key="2">
    <source>
        <dbReference type="Pfam" id="PF02719"/>
    </source>
</evidence>
<sequence>MQKMVVQLKKTDWYDRFFSQRKILVTGGTGSIGSELVKSLLHHGVTRVVVLSKDDSKQYMMKQRLISKENISFILGDVREYETLKEATRGMDLVFHTAALKQIGICEDNPKEAILTNTMGTVNIIRACLENRVQKLINISTDKAVHPTSIMGATKFLSEKLIQEASRRPDVQTRFCSIRFGNVLNSRGSVIPLWLEQYRSGQPLQVTDLAMTRFAMTIPQAVELIKESAFLCQGGETFIFKMKSVRLGDLVQAMKAVLSDCNMNGAQFVLTGPRPGEKSFEQLLFADEAKRLFENEQLYVVLPHQSSSTPQARFKRARHNEYRSDLAQKWSVPELVALLRPVIKQSLGDETNG</sequence>
<dbReference type="InterPro" id="IPR003869">
    <property type="entry name" value="Polysac_CapD-like"/>
</dbReference>
<dbReference type="eggNOG" id="COG1086">
    <property type="taxonomic scope" value="Bacteria"/>
</dbReference>
<evidence type="ECO:0000313" key="3">
    <source>
        <dbReference type="EMBL" id="ACA58589.1"/>
    </source>
</evidence>
<keyword evidence="4" id="KW-1185">Reference proteome</keyword>
<gene>
    <name evidence="3" type="ordered locus">Daud_0020</name>
</gene>
<dbReference type="SUPFAM" id="SSF51735">
    <property type="entry name" value="NAD(P)-binding Rossmann-fold domains"/>
    <property type="match status" value="1"/>
</dbReference>
<dbReference type="InterPro" id="IPR051203">
    <property type="entry name" value="Polysaccharide_Synthase-Rel"/>
</dbReference>
<dbReference type="Gene3D" id="3.40.50.720">
    <property type="entry name" value="NAD(P)-binding Rossmann-like Domain"/>
    <property type="match status" value="1"/>
</dbReference>
<dbReference type="InterPro" id="IPR036291">
    <property type="entry name" value="NAD(P)-bd_dom_sf"/>
</dbReference>
<dbReference type="OrthoDB" id="9803111at2"/>
<dbReference type="EMBL" id="CP000860">
    <property type="protein sequence ID" value="ACA58589.1"/>
    <property type="molecule type" value="Genomic_DNA"/>
</dbReference>
<reference evidence="4" key="1">
    <citation type="submission" date="2007-10" db="EMBL/GenBank/DDBJ databases">
        <title>Complete sequence of chromosome of Desulforudis audaxviator MP104C.</title>
        <authorList>
            <person name="Copeland A."/>
            <person name="Lucas S."/>
            <person name="Lapidus A."/>
            <person name="Barry K."/>
            <person name="Glavina del Rio T."/>
            <person name="Dalin E."/>
            <person name="Tice H."/>
            <person name="Bruce D."/>
            <person name="Pitluck S."/>
            <person name="Lowry S.R."/>
            <person name="Larimer F."/>
            <person name="Land M.L."/>
            <person name="Hauser L."/>
            <person name="Kyrpides N."/>
            <person name="Ivanova N.N."/>
            <person name="Richardson P."/>
        </authorList>
    </citation>
    <scope>NUCLEOTIDE SEQUENCE [LARGE SCALE GENOMIC DNA]</scope>
    <source>
        <strain evidence="4">MP104C</strain>
    </source>
</reference>
<dbReference type="Pfam" id="PF02719">
    <property type="entry name" value="Polysacc_synt_2"/>
    <property type="match status" value="1"/>
</dbReference>
<protein>
    <submittedName>
        <fullName evidence="3">Polysaccharide biosynthesis protein CapD</fullName>
    </submittedName>
</protein>
<feature type="domain" description="Polysaccharide biosynthesis protein CapD-like" evidence="2">
    <location>
        <begin position="23"/>
        <end position="301"/>
    </location>
</feature>